<dbReference type="GO" id="GO:0005524">
    <property type="term" value="F:ATP binding"/>
    <property type="evidence" value="ECO:0007669"/>
    <property type="project" value="UniProtKB-KW"/>
</dbReference>
<protein>
    <recommendedName>
        <fullName evidence="4">Protein kinase domain-containing protein</fullName>
    </recommendedName>
</protein>
<dbReference type="EMBL" id="CAXITT010000534">
    <property type="protein sequence ID" value="CAL1543230.1"/>
    <property type="molecule type" value="Genomic_DNA"/>
</dbReference>
<keyword evidence="1" id="KW-0547">Nucleotide-binding</keyword>
<dbReference type="InterPro" id="IPR008271">
    <property type="entry name" value="Ser/Thr_kinase_AS"/>
</dbReference>
<proteinExistence type="predicted"/>
<sequence length="849" mass="93622">MMEIMDGSGGQRSEQSVAWDGVRALEQGKHQQVLSFVQQPRDPGVQTQDSATLPTTKLHDGNKVVGKYGLRKEVTYLEGADVTRTLCDERERFGMEEVQFSSFNCKKVGNYLLGPSIGEGSYGSMRLATHYISKQMVAVKVVNKKILVQREVARRHFRRETLLLQRVSHPNIVKLYEAMETCNSYYLVFELANGGSVLDILAKKGAFSEDESRPYLRQVTSAIDHLHRSDVVHRDIKLENLLIDSNGDVKLVDFGLSAVCHDSDHQLSTQCGSPVYAAPELFAGRKYGKPVDLWSIGVCLFAMLTGKLPFTPEDGSSLAQLYSLILKGCVVPGDLSLNCQSLLGRLLDLQEGRRISAEELLSHPWVVGPDGQRVDRVPVSSLKVPVVDPTIVTYMTTTFRFSQDDVLASVQQRKLNCTAATYNILKDRVGKGLMKTTIIDGTMSMTTSGTGSDDHVQATAWTREGEISPENREQLLSQNVFKKKESSHSPESYKSHLLLLKHSRNHRRFNEATSLQSEKFKTGRSPLSSSNGGQGAVPFFITPLSGVPLTLPPIQTADPAGVGANLKTAQKDTDGKRNFILPDRREVLRLNVKGEAPNLCDRTKFHLPPTTGSHNTSLVHGSNYRHNPPPPPPPPNSHFGDNSAVSRSTVSHSQDSRKLSNGSEARGPGDSLHESVPREPGDERPEEELRETFVSRLRFFREPRTSLATLRDPFGTDSWRRSRPGKRMSGSSQRGVHPVRSSDSEHIPKAYGDFDSWKEKFRGQGEGRETFSDASAVNNAANLFNTGETTQIVPSASLDSVTMGMFPPGSVVPLDTQDSPRQGSVTPLSLSQEYLSPVTRVTITTTGHH</sequence>
<dbReference type="Gene3D" id="1.10.510.10">
    <property type="entry name" value="Transferase(Phosphotransferase) domain 1"/>
    <property type="match status" value="1"/>
</dbReference>
<evidence type="ECO:0000259" key="4">
    <source>
        <dbReference type="PROSITE" id="PS50011"/>
    </source>
</evidence>
<dbReference type="PANTHER" id="PTHR24346">
    <property type="entry name" value="MAP/MICROTUBULE AFFINITY-REGULATING KINASE"/>
    <property type="match status" value="1"/>
</dbReference>
<accession>A0AAV2IC59</accession>
<dbReference type="PROSITE" id="PS00108">
    <property type="entry name" value="PROTEIN_KINASE_ST"/>
    <property type="match status" value="1"/>
</dbReference>
<evidence type="ECO:0000256" key="3">
    <source>
        <dbReference type="SAM" id="MobiDB-lite"/>
    </source>
</evidence>
<dbReference type="InterPro" id="IPR000719">
    <property type="entry name" value="Prot_kinase_dom"/>
</dbReference>
<dbReference type="PROSITE" id="PS50011">
    <property type="entry name" value="PROTEIN_KINASE_DOM"/>
    <property type="match status" value="1"/>
</dbReference>
<evidence type="ECO:0000313" key="5">
    <source>
        <dbReference type="EMBL" id="CAL1543230.1"/>
    </source>
</evidence>
<dbReference type="CDD" id="cd14003">
    <property type="entry name" value="STKc_AMPK-like"/>
    <property type="match status" value="1"/>
</dbReference>
<dbReference type="GO" id="GO:0004674">
    <property type="term" value="F:protein serine/threonine kinase activity"/>
    <property type="evidence" value="ECO:0007669"/>
    <property type="project" value="TreeGrafter"/>
</dbReference>
<organism evidence="5 6">
    <name type="scientific">Lymnaea stagnalis</name>
    <name type="common">Great pond snail</name>
    <name type="synonym">Helix stagnalis</name>
    <dbReference type="NCBI Taxonomy" id="6523"/>
    <lineage>
        <taxon>Eukaryota</taxon>
        <taxon>Metazoa</taxon>
        <taxon>Spiralia</taxon>
        <taxon>Lophotrochozoa</taxon>
        <taxon>Mollusca</taxon>
        <taxon>Gastropoda</taxon>
        <taxon>Heterobranchia</taxon>
        <taxon>Euthyneura</taxon>
        <taxon>Panpulmonata</taxon>
        <taxon>Hygrophila</taxon>
        <taxon>Lymnaeoidea</taxon>
        <taxon>Lymnaeidae</taxon>
        <taxon>Lymnaea</taxon>
    </lineage>
</organism>
<feature type="compositionally biased region" description="Pro residues" evidence="3">
    <location>
        <begin position="627"/>
        <end position="636"/>
    </location>
</feature>
<dbReference type="Pfam" id="PF00069">
    <property type="entry name" value="Pkinase"/>
    <property type="match status" value="1"/>
</dbReference>
<dbReference type="GO" id="GO:0005737">
    <property type="term" value="C:cytoplasm"/>
    <property type="evidence" value="ECO:0007669"/>
    <property type="project" value="TreeGrafter"/>
</dbReference>
<reference evidence="5 6" key="1">
    <citation type="submission" date="2024-04" db="EMBL/GenBank/DDBJ databases">
        <authorList>
            <consortium name="Genoscope - CEA"/>
            <person name="William W."/>
        </authorList>
    </citation>
    <scope>NUCLEOTIDE SEQUENCE [LARGE SCALE GENOMIC DNA]</scope>
</reference>
<evidence type="ECO:0000256" key="1">
    <source>
        <dbReference type="ARBA" id="ARBA00022741"/>
    </source>
</evidence>
<keyword evidence="2" id="KW-0067">ATP-binding</keyword>
<feature type="region of interest" description="Disordered" evidence="3">
    <location>
        <begin position="709"/>
        <end position="750"/>
    </location>
</feature>
<dbReference type="AlphaFoldDB" id="A0AAV2IC59"/>
<dbReference type="InterPro" id="IPR011009">
    <property type="entry name" value="Kinase-like_dom_sf"/>
</dbReference>
<feature type="compositionally biased region" description="Polar residues" evidence="3">
    <location>
        <begin position="639"/>
        <end position="663"/>
    </location>
</feature>
<dbReference type="FunFam" id="1.10.510.10:FF:000571">
    <property type="entry name" value="Maternal embryonic leucine zipper kinase"/>
    <property type="match status" value="1"/>
</dbReference>
<evidence type="ECO:0000256" key="2">
    <source>
        <dbReference type="ARBA" id="ARBA00022840"/>
    </source>
</evidence>
<gene>
    <name evidence="5" type="ORF">GSLYS_00016764001</name>
</gene>
<comment type="caution">
    <text evidence="5">The sequence shown here is derived from an EMBL/GenBank/DDBJ whole genome shotgun (WGS) entry which is preliminary data.</text>
</comment>
<dbReference type="GO" id="GO:0035556">
    <property type="term" value="P:intracellular signal transduction"/>
    <property type="evidence" value="ECO:0007669"/>
    <property type="project" value="TreeGrafter"/>
</dbReference>
<feature type="region of interest" description="Disordered" evidence="3">
    <location>
        <begin position="511"/>
        <end position="534"/>
    </location>
</feature>
<name>A0AAV2IC59_LYMST</name>
<keyword evidence="6" id="KW-1185">Reference proteome</keyword>
<feature type="compositionally biased region" description="Polar residues" evidence="3">
    <location>
        <begin position="610"/>
        <end position="620"/>
    </location>
</feature>
<dbReference type="SMART" id="SM00220">
    <property type="entry name" value="S_TKc"/>
    <property type="match status" value="1"/>
</dbReference>
<feature type="domain" description="Protein kinase" evidence="4">
    <location>
        <begin position="111"/>
        <end position="366"/>
    </location>
</feature>
<dbReference type="SUPFAM" id="SSF56112">
    <property type="entry name" value="Protein kinase-like (PK-like)"/>
    <property type="match status" value="1"/>
</dbReference>
<feature type="region of interest" description="Disordered" evidence="3">
    <location>
        <begin position="599"/>
        <end position="689"/>
    </location>
</feature>
<evidence type="ECO:0000313" key="6">
    <source>
        <dbReference type="Proteomes" id="UP001497497"/>
    </source>
</evidence>
<dbReference type="PANTHER" id="PTHR24346:SF79">
    <property type="entry name" value="PROTEIN KINASE DOMAIN-CONTAINING PROTEIN"/>
    <property type="match status" value="1"/>
</dbReference>
<dbReference type="Proteomes" id="UP001497497">
    <property type="component" value="Unassembled WGS sequence"/>
</dbReference>
<feature type="compositionally biased region" description="Basic and acidic residues" evidence="3">
    <location>
        <begin position="671"/>
        <end position="683"/>
    </location>
</feature>